<feature type="signal peptide" evidence="1">
    <location>
        <begin position="1"/>
        <end position="27"/>
    </location>
</feature>
<keyword evidence="4" id="KW-1185">Reference proteome</keyword>
<dbReference type="InterPro" id="IPR013783">
    <property type="entry name" value="Ig-like_fold"/>
</dbReference>
<accession>A0ABD0XKT4</accession>
<evidence type="ECO:0000259" key="2">
    <source>
        <dbReference type="SMART" id="SM00406"/>
    </source>
</evidence>
<name>A0ABD0XKT4_UMBPY</name>
<dbReference type="SUPFAM" id="SSF48726">
    <property type="entry name" value="Immunoglobulin"/>
    <property type="match status" value="1"/>
</dbReference>
<dbReference type="InterPro" id="IPR036179">
    <property type="entry name" value="Ig-like_dom_sf"/>
</dbReference>
<sequence length="128" mass="14030">MMMMMMMKRTPITLLILMGLLNKGASAQRVLNQAEKFKSVRLGDTVSILATGSSSGIGNDMSWYLQKPGQAPKLLIYQVNQLQSGTSSRFSGSRSGNEYTLTISGVRAEDVGDYYGMGEYGEPELFTQ</sequence>
<gene>
    <name evidence="3" type="ORF">UPYG_G00020910</name>
</gene>
<organism evidence="3 4">
    <name type="scientific">Umbra pygmaea</name>
    <name type="common">Eastern mudminnow</name>
    <dbReference type="NCBI Taxonomy" id="75934"/>
    <lineage>
        <taxon>Eukaryota</taxon>
        <taxon>Metazoa</taxon>
        <taxon>Chordata</taxon>
        <taxon>Craniata</taxon>
        <taxon>Vertebrata</taxon>
        <taxon>Euteleostomi</taxon>
        <taxon>Actinopterygii</taxon>
        <taxon>Neopterygii</taxon>
        <taxon>Teleostei</taxon>
        <taxon>Protacanthopterygii</taxon>
        <taxon>Esociformes</taxon>
        <taxon>Umbridae</taxon>
        <taxon>Umbra</taxon>
    </lineage>
</organism>
<dbReference type="Gene3D" id="2.60.40.10">
    <property type="entry name" value="Immunoglobulins"/>
    <property type="match status" value="1"/>
</dbReference>
<proteinExistence type="predicted"/>
<comment type="caution">
    <text evidence="3">The sequence shown here is derived from an EMBL/GenBank/DDBJ whole genome shotgun (WGS) entry which is preliminary data.</text>
</comment>
<dbReference type="Proteomes" id="UP001557470">
    <property type="component" value="Unassembled WGS sequence"/>
</dbReference>
<protein>
    <recommendedName>
        <fullName evidence="2">Immunoglobulin V-set domain-containing protein</fullName>
    </recommendedName>
</protein>
<feature type="chain" id="PRO_5044790144" description="Immunoglobulin V-set domain-containing protein" evidence="1">
    <location>
        <begin position="28"/>
        <end position="128"/>
    </location>
</feature>
<dbReference type="InterPro" id="IPR013106">
    <property type="entry name" value="Ig_V-set"/>
</dbReference>
<keyword evidence="1" id="KW-0732">Signal</keyword>
<feature type="domain" description="Immunoglobulin V-set" evidence="2">
    <location>
        <begin position="45"/>
        <end position="118"/>
    </location>
</feature>
<reference evidence="3 4" key="1">
    <citation type="submission" date="2024-06" db="EMBL/GenBank/DDBJ databases">
        <authorList>
            <person name="Pan Q."/>
            <person name="Wen M."/>
            <person name="Jouanno E."/>
            <person name="Zahm M."/>
            <person name="Klopp C."/>
            <person name="Cabau C."/>
            <person name="Louis A."/>
            <person name="Berthelot C."/>
            <person name="Parey E."/>
            <person name="Roest Crollius H."/>
            <person name="Montfort J."/>
            <person name="Robinson-Rechavi M."/>
            <person name="Bouchez O."/>
            <person name="Lampietro C."/>
            <person name="Lopez Roques C."/>
            <person name="Donnadieu C."/>
            <person name="Postlethwait J."/>
            <person name="Bobe J."/>
            <person name="Verreycken H."/>
            <person name="Guiguen Y."/>
        </authorList>
    </citation>
    <scope>NUCLEOTIDE SEQUENCE [LARGE SCALE GENOMIC DNA]</scope>
    <source>
        <strain evidence="3">Up_M1</strain>
        <tissue evidence="3">Testis</tissue>
    </source>
</reference>
<dbReference type="PANTHER" id="PTHR23267">
    <property type="entry name" value="IMMUNOGLOBULIN LIGHT CHAIN"/>
    <property type="match status" value="1"/>
</dbReference>
<evidence type="ECO:0000313" key="3">
    <source>
        <dbReference type="EMBL" id="KAL1021999.1"/>
    </source>
</evidence>
<evidence type="ECO:0000313" key="4">
    <source>
        <dbReference type="Proteomes" id="UP001557470"/>
    </source>
</evidence>
<dbReference type="AlphaFoldDB" id="A0ABD0XKT4"/>
<evidence type="ECO:0000256" key="1">
    <source>
        <dbReference type="SAM" id="SignalP"/>
    </source>
</evidence>
<dbReference type="SMART" id="SM00406">
    <property type="entry name" value="IGv"/>
    <property type="match status" value="1"/>
</dbReference>
<dbReference type="Pfam" id="PF07686">
    <property type="entry name" value="V-set"/>
    <property type="match status" value="1"/>
</dbReference>
<dbReference type="EMBL" id="JAGEUA010000001">
    <property type="protein sequence ID" value="KAL1021999.1"/>
    <property type="molecule type" value="Genomic_DNA"/>
</dbReference>
<dbReference type="InterPro" id="IPR050150">
    <property type="entry name" value="IgV_Light_Chain"/>
</dbReference>